<evidence type="ECO:0000313" key="4">
    <source>
        <dbReference type="EMBL" id="GGE29563.1"/>
    </source>
</evidence>
<organism evidence="4 5">
    <name type="scientific">Psychroflexus planctonicus</name>
    <dbReference type="NCBI Taxonomy" id="1526575"/>
    <lineage>
        <taxon>Bacteria</taxon>
        <taxon>Pseudomonadati</taxon>
        <taxon>Bacteroidota</taxon>
        <taxon>Flavobacteriia</taxon>
        <taxon>Flavobacteriales</taxon>
        <taxon>Flavobacteriaceae</taxon>
        <taxon>Psychroflexus</taxon>
    </lineage>
</organism>
<sequence>MIRFIKADYPLYLEFKPTLERLYIEAFTKGISAQHITIDEADSYLNELFKKGYGVFGFSDNQLIAALISIPLHLDSECPENIQQKYNKEESEYIAEVLVDNNFRGMGLGKKLMQDFENHLSKQIKQVLLRVWDKNEAAVALYKKSGFEVCGHITQEKRKPNSNEKFVMHKNYMVKTY</sequence>
<keyword evidence="1" id="KW-0808">Transferase</keyword>
<dbReference type="RefSeq" id="WP_188457772.1">
    <property type="nucleotide sequence ID" value="NZ_BMGM01000003.1"/>
</dbReference>
<dbReference type="PROSITE" id="PS51186">
    <property type="entry name" value="GNAT"/>
    <property type="match status" value="1"/>
</dbReference>
<dbReference type="InterPro" id="IPR016181">
    <property type="entry name" value="Acyl_CoA_acyltransferase"/>
</dbReference>
<protein>
    <recommendedName>
        <fullName evidence="3">N-acetyltransferase domain-containing protein</fullName>
    </recommendedName>
</protein>
<dbReference type="PANTHER" id="PTHR43420">
    <property type="entry name" value="ACETYLTRANSFERASE"/>
    <property type="match status" value="1"/>
</dbReference>
<dbReference type="Proteomes" id="UP000599179">
    <property type="component" value="Unassembled WGS sequence"/>
</dbReference>
<dbReference type="InterPro" id="IPR000182">
    <property type="entry name" value="GNAT_dom"/>
</dbReference>
<dbReference type="InterPro" id="IPR050680">
    <property type="entry name" value="YpeA/RimI_acetyltransf"/>
</dbReference>
<accession>A0ABQ1SDJ9</accession>
<feature type="domain" description="N-acetyltransferase" evidence="3">
    <location>
        <begin position="1"/>
        <end position="173"/>
    </location>
</feature>
<dbReference type="SUPFAM" id="SSF55729">
    <property type="entry name" value="Acyl-CoA N-acyltransferases (Nat)"/>
    <property type="match status" value="1"/>
</dbReference>
<evidence type="ECO:0000259" key="3">
    <source>
        <dbReference type="PROSITE" id="PS51186"/>
    </source>
</evidence>
<name>A0ABQ1SDJ9_9FLAO</name>
<evidence type="ECO:0000256" key="2">
    <source>
        <dbReference type="ARBA" id="ARBA00023315"/>
    </source>
</evidence>
<evidence type="ECO:0000256" key="1">
    <source>
        <dbReference type="ARBA" id="ARBA00022679"/>
    </source>
</evidence>
<comment type="caution">
    <text evidence="4">The sequence shown here is derived from an EMBL/GenBank/DDBJ whole genome shotgun (WGS) entry which is preliminary data.</text>
</comment>
<proteinExistence type="predicted"/>
<keyword evidence="2" id="KW-0012">Acyltransferase</keyword>
<dbReference type="EMBL" id="BMGM01000003">
    <property type="protein sequence ID" value="GGE29563.1"/>
    <property type="molecule type" value="Genomic_DNA"/>
</dbReference>
<dbReference type="CDD" id="cd04301">
    <property type="entry name" value="NAT_SF"/>
    <property type="match status" value="1"/>
</dbReference>
<dbReference type="Pfam" id="PF00583">
    <property type="entry name" value="Acetyltransf_1"/>
    <property type="match status" value="1"/>
</dbReference>
<dbReference type="PANTHER" id="PTHR43420:SF52">
    <property type="entry name" value="N-ACETYLTRANSFERASE YODP"/>
    <property type="match status" value="1"/>
</dbReference>
<gene>
    <name evidence="4" type="ORF">GCM10010832_07620</name>
</gene>
<evidence type="ECO:0000313" key="5">
    <source>
        <dbReference type="Proteomes" id="UP000599179"/>
    </source>
</evidence>
<dbReference type="Gene3D" id="3.40.630.30">
    <property type="match status" value="1"/>
</dbReference>
<keyword evidence="5" id="KW-1185">Reference proteome</keyword>
<reference evidence="5" key="1">
    <citation type="journal article" date="2019" name="Int. J. Syst. Evol. Microbiol.">
        <title>The Global Catalogue of Microorganisms (GCM) 10K type strain sequencing project: providing services to taxonomists for standard genome sequencing and annotation.</title>
        <authorList>
            <consortium name="The Broad Institute Genomics Platform"/>
            <consortium name="The Broad Institute Genome Sequencing Center for Infectious Disease"/>
            <person name="Wu L."/>
            <person name="Ma J."/>
        </authorList>
    </citation>
    <scope>NUCLEOTIDE SEQUENCE [LARGE SCALE GENOMIC DNA]</scope>
    <source>
        <strain evidence="5">CGMCC 1.12931</strain>
    </source>
</reference>